<dbReference type="GeneID" id="26642947"/>
<reference evidence="1 2" key="1">
    <citation type="submission" date="2014-03" db="EMBL/GenBank/DDBJ databases">
        <title>Isolation and characterization of bacteriophages infecting R. solanacearum from Thailand.</title>
        <authorList>
            <person name="Narulita E."/>
            <person name="Kawasaki T."/>
            <person name="Fujie M."/>
            <person name="Yamada T."/>
        </authorList>
    </citation>
    <scope>NUCLEOTIDE SEQUENCE [LARGE SCALE GENOMIC DNA]</scope>
</reference>
<name>A0A068Q6H3_9CAUD</name>
<sequence length="78" mass="8407">MATREPNSAGNFGSLVGTNSEKPMEQVVHRLSPEALAALERQLPSPAVTRESTEATLAAAVAYQHCLKVLRDGFTVQR</sequence>
<organism evidence="1 2">
    <name type="scientific">Ralstonia phage RSJ2</name>
    <dbReference type="NCBI Taxonomy" id="1481785"/>
    <lineage>
        <taxon>Viruses</taxon>
        <taxon>Duplodnaviria</taxon>
        <taxon>Heunggongvirae</taxon>
        <taxon>Uroviricota</taxon>
        <taxon>Caudoviricetes</taxon>
        <taxon>Autographivirales</taxon>
        <taxon>Autonotataviridae</taxon>
        <taxon>Risjevirus</taxon>
        <taxon>Risjevirus RSJ2</taxon>
    </lineage>
</organism>
<dbReference type="EMBL" id="AB920995">
    <property type="protein sequence ID" value="BAP15832.1"/>
    <property type="molecule type" value="Genomic_DNA"/>
</dbReference>
<keyword evidence="2" id="KW-1185">Reference proteome</keyword>
<protein>
    <submittedName>
        <fullName evidence="1">Uncharacterized protein</fullName>
    </submittedName>
</protein>
<dbReference type="RefSeq" id="YP_009216564.1">
    <property type="nucleotide sequence ID" value="NC_028988.1"/>
</dbReference>
<proteinExistence type="predicted"/>
<dbReference type="Proteomes" id="UP000027493">
    <property type="component" value="Segment"/>
</dbReference>
<evidence type="ECO:0000313" key="1">
    <source>
        <dbReference type="EMBL" id="BAP15832.1"/>
    </source>
</evidence>
<evidence type="ECO:0000313" key="2">
    <source>
        <dbReference type="Proteomes" id="UP000027493"/>
    </source>
</evidence>
<accession>A0A068Q6H3</accession>
<dbReference type="KEGG" id="vg:26642947"/>